<name>A0ABW1SPL8_9LACO</name>
<evidence type="ECO:0000256" key="1">
    <source>
        <dbReference type="SAM" id="Phobius"/>
    </source>
</evidence>
<protein>
    <submittedName>
        <fullName evidence="2">Uncharacterized protein</fullName>
    </submittedName>
</protein>
<dbReference type="Proteomes" id="UP001596254">
    <property type="component" value="Unassembled WGS sequence"/>
</dbReference>
<keyword evidence="1" id="KW-1133">Transmembrane helix</keyword>
<dbReference type="RefSeq" id="WP_125682369.1">
    <property type="nucleotide sequence ID" value="NZ_JBHSSK010000009.1"/>
</dbReference>
<feature type="transmembrane region" description="Helical" evidence="1">
    <location>
        <begin position="38"/>
        <end position="59"/>
    </location>
</feature>
<accession>A0ABW1SPL8</accession>
<keyword evidence="1" id="KW-0812">Transmembrane</keyword>
<proteinExistence type="predicted"/>
<comment type="caution">
    <text evidence="2">The sequence shown here is derived from an EMBL/GenBank/DDBJ whole genome shotgun (WGS) entry which is preliminary data.</text>
</comment>
<organism evidence="2 3">
    <name type="scientific">Levilactobacillus tongjiangensis</name>
    <dbReference type="NCBI Taxonomy" id="2486023"/>
    <lineage>
        <taxon>Bacteria</taxon>
        <taxon>Bacillati</taxon>
        <taxon>Bacillota</taxon>
        <taxon>Bacilli</taxon>
        <taxon>Lactobacillales</taxon>
        <taxon>Lactobacillaceae</taxon>
        <taxon>Levilactobacillus</taxon>
    </lineage>
</organism>
<keyword evidence="3" id="KW-1185">Reference proteome</keyword>
<keyword evidence="1" id="KW-0472">Membrane</keyword>
<evidence type="ECO:0000313" key="2">
    <source>
        <dbReference type="EMBL" id="MFC6206476.1"/>
    </source>
</evidence>
<sequence>MHLNKNFYRSMNFWGGISAEILGFWGFSPLTTTSILDLVFSLALIVLGIYELFCGLIVVRMGQDDSK</sequence>
<reference evidence="3" key="1">
    <citation type="journal article" date="2019" name="Int. J. Syst. Evol. Microbiol.">
        <title>The Global Catalogue of Microorganisms (GCM) 10K type strain sequencing project: providing services to taxonomists for standard genome sequencing and annotation.</title>
        <authorList>
            <consortium name="The Broad Institute Genomics Platform"/>
            <consortium name="The Broad Institute Genome Sequencing Center for Infectious Disease"/>
            <person name="Wu L."/>
            <person name="Ma J."/>
        </authorList>
    </citation>
    <scope>NUCLEOTIDE SEQUENCE [LARGE SCALE GENOMIC DNA]</scope>
    <source>
        <strain evidence="3">CCM 8905</strain>
    </source>
</reference>
<evidence type="ECO:0000313" key="3">
    <source>
        <dbReference type="Proteomes" id="UP001596254"/>
    </source>
</evidence>
<gene>
    <name evidence="2" type="ORF">ACFP1G_03155</name>
</gene>
<dbReference type="EMBL" id="JBHSSK010000009">
    <property type="protein sequence ID" value="MFC6206476.1"/>
    <property type="molecule type" value="Genomic_DNA"/>
</dbReference>
<feature type="transmembrane region" description="Helical" evidence="1">
    <location>
        <begin position="12"/>
        <end position="32"/>
    </location>
</feature>